<evidence type="ECO:0008006" key="5">
    <source>
        <dbReference type="Google" id="ProtNLM"/>
    </source>
</evidence>
<protein>
    <recommendedName>
        <fullName evidence="5">DUF3997 domain-containing protein</fullName>
    </recommendedName>
</protein>
<name>A0AA41L4U7_9BURK</name>
<evidence type="ECO:0000313" key="2">
    <source>
        <dbReference type="EMBL" id="MCP2012845.1"/>
    </source>
</evidence>
<dbReference type="EMBL" id="JAHTGR010000063">
    <property type="protein sequence ID" value="MBV6325723.1"/>
    <property type="molecule type" value="Genomic_DNA"/>
</dbReference>
<dbReference type="RefSeq" id="WP_217946654.1">
    <property type="nucleotide sequence ID" value="NZ_JAHTGR010000063.1"/>
</dbReference>
<keyword evidence="4" id="KW-1185">Reference proteome</keyword>
<organism evidence="1 3">
    <name type="scientific">Duganella violaceipulchra</name>
    <dbReference type="NCBI Taxonomy" id="2849652"/>
    <lineage>
        <taxon>Bacteria</taxon>
        <taxon>Pseudomonadati</taxon>
        <taxon>Pseudomonadota</taxon>
        <taxon>Betaproteobacteria</taxon>
        <taxon>Burkholderiales</taxon>
        <taxon>Oxalobacteraceae</taxon>
        <taxon>Telluria group</taxon>
        <taxon>Duganella</taxon>
    </lineage>
</organism>
<dbReference type="Proteomes" id="UP001162889">
    <property type="component" value="Unassembled WGS sequence"/>
</dbReference>
<reference evidence="2" key="2">
    <citation type="submission" date="2022-03" db="EMBL/GenBank/DDBJ databases">
        <title>Genome Encyclopedia of Bacteria and Archaea VI: Functional Genomics of Type Strains.</title>
        <authorList>
            <person name="Whitman W."/>
        </authorList>
    </citation>
    <scope>NUCLEOTIDE SEQUENCE</scope>
    <source>
        <strain evidence="2">HSC-15S17</strain>
    </source>
</reference>
<dbReference type="AlphaFoldDB" id="A0AA41L4U7"/>
<comment type="caution">
    <text evidence="1">The sequence shown here is derived from an EMBL/GenBank/DDBJ whole genome shotgun (WGS) entry which is preliminary data.</text>
</comment>
<evidence type="ECO:0000313" key="1">
    <source>
        <dbReference type="EMBL" id="MBV6325723.1"/>
    </source>
</evidence>
<evidence type="ECO:0000313" key="3">
    <source>
        <dbReference type="Proteomes" id="UP001155901"/>
    </source>
</evidence>
<reference evidence="1" key="1">
    <citation type="submission" date="2021-07" db="EMBL/GenBank/DDBJ databases">
        <title>Characterization of violacein-producing bacteria and related species.</title>
        <authorList>
            <person name="Wilson H.S."/>
            <person name="De Leon M.E."/>
        </authorList>
    </citation>
    <scope>NUCLEOTIDE SEQUENCE</scope>
    <source>
        <strain evidence="1">HSC-15S17</strain>
    </source>
</reference>
<gene>
    <name evidence="1" type="ORF">KVP70_32955</name>
    <name evidence="2" type="ORF">L1274_006616</name>
</gene>
<accession>A0AA41L4U7</accession>
<sequence>MLAAEVIFTRWVGFGQNRTFNETPFIKMTMRIFRLLIALGLAASVTSCSLFDSGIEWRAGPYALLWIDTADNISLCRDLGKGSWIGRVDAMVFAVGWNGRYVVAKQHPAGDRSKTDYFIIDSLRDSDLANLSDVVLGPLSKDEYGKKAVELKLPDFTKVLESLE</sequence>
<dbReference type="Proteomes" id="UP001155901">
    <property type="component" value="Unassembled WGS sequence"/>
</dbReference>
<evidence type="ECO:0000313" key="4">
    <source>
        <dbReference type="Proteomes" id="UP001162889"/>
    </source>
</evidence>
<dbReference type="EMBL" id="JALJZU010000047">
    <property type="protein sequence ID" value="MCP2012845.1"/>
    <property type="molecule type" value="Genomic_DNA"/>
</dbReference>
<proteinExistence type="predicted"/>